<evidence type="ECO:0000313" key="7">
    <source>
        <dbReference type="Proteomes" id="UP000009168"/>
    </source>
</evidence>
<dbReference type="InterPro" id="IPR036961">
    <property type="entry name" value="Kinesin_motor_dom_sf"/>
</dbReference>
<proteinExistence type="inferred from homology"/>
<gene>
    <name evidence="6" type="ORF">TTHERM_00115410</name>
</gene>
<dbReference type="SUPFAM" id="SSF52540">
    <property type="entry name" value="P-loop containing nucleoside triphosphate hydrolases"/>
    <property type="match status" value="1"/>
</dbReference>
<feature type="binding site" evidence="3">
    <location>
        <begin position="392"/>
        <end position="399"/>
    </location>
    <ligand>
        <name>ATP</name>
        <dbReference type="ChEBI" id="CHEBI:30616"/>
    </ligand>
</feature>
<dbReference type="GO" id="GO:0007018">
    <property type="term" value="P:microtubule-based movement"/>
    <property type="evidence" value="ECO:0007669"/>
    <property type="project" value="InterPro"/>
</dbReference>
<reference evidence="7" key="1">
    <citation type="journal article" date="2006" name="PLoS Biol.">
        <title>Macronuclear genome sequence of the ciliate Tetrahymena thermophila, a model eukaryote.</title>
        <authorList>
            <person name="Eisen J.A."/>
            <person name="Coyne R.S."/>
            <person name="Wu M."/>
            <person name="Wu D."/>
            <person name="Thiagarajan M."/>
            <person name="Wortman J.R."/>
            <person name="Badger J.H."/>
            <person name="Ren Q."/>
            <person name="Amedeo P."/>
            <person name="Jones K.M."/>
            <person name="Tallon L.J."/>
            <person name="Delcher A.L."/>
            <person name="Salzberg S.L."/>
            <person name="Silva J.C."/>
            <person name="Haas B.J."/>
            <person name="Majoros W.H."/>
            <person name="Farzad M."/>
            <person name="Carlton J.M."/>
            <person name="Smith R.K. Jr."/>
            <person name="Garg J."/>
            <person name="Pearlman R.E."/>
            <person name="Karrer K.M."/>
            <person name="Sun L."/>
            <person name="Manning G."/>
            <person name="Elde N.C."/>
            <person name="Turkewitz A.P."/>
            <person name="Asai D.J."/>
            <person name="Wilkes D.E."/>
            <person name="Wang Y."/>
            <person name="Cai H."/>
            <person name="Collins K."/>
            <person name="Stewart B.A."/>
            <person name="Lee S.R."/>
            <person name="Wilamowska K."/>
            <person name="Weinberg Z."/>
            <person name="Ruzzo W.L."/>
            <person name="Wloga D."/>
            <person name="Gaertig J."/>
            <person name="Frankel J."/>
            <person name="Tsao C.-C."/>
            <person name="Gorovsky M.A."/>
            <person name="Keeling P.J."/>
            <person name="Waller R.F."/>
            <person name="Patron N.J."/>
            <person name="Cherry J.M."/>
            <person name="Stover N.A."/>
            <person name="Krieger C.J."/>
            <person name="del Toro C."/>
            <person name="Ryder H.F."/>
            <person name="Williamson S.C."/>
            <person name="Barbeau R.A."/>
            <person name="Hamilton E.P."/>
            <person name="Orias E."/>
        </authorList>
    </citation>
    <scope>NUCLEOTIDE SEQUENCE [LARGE SCALE GENOMIC DNA]</scope>
    <source>
        <strain evidence="7">SB210</strain>
    </source>
</reference>
<keyword evidence="3 4" id="KW-0505">Motor protein</keyword>
<name>Q22Z28_TETTS</name>
<dbReference type="SMART" id="SM00129">
    <property type="entry name" value="KISc"/>
    <property type="match status" value="1"/>
</dbReference>
<dbReference type="RefSeq" id="XP_001010738.1">
    <property type="nucleotide sequence ID" value="XM_001010738.1"/>
</dbReference>
<dbReference type="STRING" id="312017.Q22Z28"/>
<dbReference type="PROSITE" id="PS50067">
    <property type="entry name" value="KINESIN_MOTOR_2"/>
    <property type="match status" value="1"/>
</dbReference>
<keyword evidence="2 3" id="KW-0067">ATP-binding</keyword>
<dbReference type="GO" id="GO:0005874">
    <property type="term" value="C:microtubule"/>
    <property type="evidence" value="ECO:0007669"/>
    <property type="project" value="UniProtKB-KW"/>
</dbReference>
<comment type="similarity">
    <text evidence="3 4">Belongs to the TRAFAC class myosin-kinesin ATPase superfamily. Kinesin family.</text>
</comment>
<dbReference type="InterPro" id="IPR019821">
    <property type="entry name" value="Kinesin_motor_CS"/>
</dbReference>
<evidence type="ECO:0000256" key="2">
    <source>
        <dbReference type="ARBA" id="ARBA00022840"/>
    </source>
</evidence>
<dbReference type="GO" id="GO:0005524">
    <property type="term" value="F:ATP binding"/>
    <property type="evidence" value="ECO:0007669"/>
    <property type="project" value="UniProtKB-UniRule"/>
</dbReference>
<dbReference type="InterPro" id="IPR027640">
    <property type="entry name" value="Kinesin-like_fam"/>
</dbReference>
<dbReference type="eggNOG" id="KOG0239">
    <property type="taxonomic scope" value="Eukaryota"/>
</dbReference>
<evidence type="ECO:0000256" key="3">
    <source>
        <dbReference type="PROSITE-ProRule" id="PRU00283"/>
    </source>
</evidence>
<dbReference type="InParanoid" id="Q22Z28"/>
<dbReference type="KEGG" id="tet:TTHERM_00115410"/>
<dbReference type="AlphaFoldDB" id="Q22Z28"/>
<evidence type="ECO:0000259" key="5">
    <source>
        <dbReference type="PROSITE" id="PS50067"/>
    </source>
</evidence>
<evidence type="ECO:0000256" key="1">
    <source>
        <dbReference type="ARBA" id="ARBA00022741"/>
    </source>
</evidence>
<feature type="domain" description="Kinesin motor" evidence="5">
    <location>
        <begin position="220"/>
        <end position="626"/>
    </location>
</feature>
<keyword evidence="7" id="KW-1185">Reference proteome</keyword>
<dbReference type="Pfam" id="PF00225">
    <property type="entry name" value="Kinesin"/>
    <property type="match status" value="1"/>
</dbReference>
<dbReference type="PRINTS" id="PR00380">
    <property type="entry name" value="KINESINHEAVY"/>
</dbReference>
<evidence type="ECO:0000313" key="6">
    <source>
        <dbReference type="EMBL" id="EAR90493.1"/>
    </source>
</evidence>
<evidence type="ECO:0000256" key="4">
    <source>
        <dbReference type="RuleBase" id="RU000394"/>
    </source>
</evidence>
<dbReference type="GeneID" id="7845693"/>
<sequence length="688" mass="79693">MDRSFFLQNRSPYQSKSAGKYRNDEDLAFEDYYTDDFSNEEYIKEYQQQNAYLNKMVKQRIIFLEELQQQENIQEEKRKQLQMNLAISKSKVQGVDSDLLNLISECKSLAEETTSKQDKLLQDKTNLQKKEAETLSLLNHHKFSLQKTIEKTMNYKQIYQSLEKQYQYYKENLLCINEKQKSLQEEIKSIQDGTHLDAQLLQFTQQKQNLNEKLQSMKGNIRVYCRIRPLRQEEKIAMLQNSFKKQYEEKQQNVQNPKITPLSKASVQKGSVGKVENIKGVGSVGKIDENNPNFQQEMQIYVQNMLDIIKDDDNLLYQMTQQNRIIKTQNSQNLKLVVPFQNMKSENNIKEYSFKLEHIFEEDATQMEVFSNLQELIQSVLDGYNVCIFAYGPTGSGKTYTMQGEEDYNKWGIIPRSIEYIYSEIEKMQSYGWEHKIKIQFSEIYNETLIDLLHPDGKKDEVQDKVITQGPEEIMKLLQKGYISRKVASTDCNEYSSRSHSIFRMNLDIYNTQKQGKNPQQPLLKGSLNLVDLAGSERINQSNVAGERLKETQNINKSLTSLAAVITSLAKKETFTAFRNSKLTYYLHEYLGGKSKTLMMVNISPAPSSFYPTLTTLRFADQAKQCQNKTEQNTIGISQSQRSISPMNNQGKQSLQKNVISTPSKGGRFQNILAQSSIRNTILNSVKK</sequence>
<dbReference type="EMBL" id="GG662798">
    <property type="protein sequence ID" value="EAR90493.1"/>
    <property type="molecule type" value="Genomic_DNA"/>
</dbReference>
<dbReference type="PROSITE" id="PS00411">
    <property type="entry name" value="KINESIN_MOTOR_1"/>
    <property type="match status" value="1"/>
</dbReference>
<dbReference type="GO" id="GO:0008017">
    <property type="term" value="F:microtubule binding"/>
    <property type="evidence" value="ECO:0007669"/>
    <property type="project" value="InterPro"/>
</dbReference>
<dbReference type="OrthoDB" id="3176171at2759"/>
<dbReference type="HOGENOM" id="CLU_400398_0_0_1"/>
<protein>
    <recommendedName>
        <fullName evidence="4">Kinesin-like protein</fullName>
    </recommendedName>
</protein>
<organism evidence="6 7">
    <name type="scientific">Tetrahymena thermophila (strain SB210)</name>
    <dbReference type="NCBI Taxonomy" id="312017"/>
    <lineage>
        <taxon>Eukaryota</taxon>
        <taxon>Sar</taxon>
        <taxon>Alveolata</taxon>
        <taxon>Ciliophora</taxon>
        <taxon>Intramacronucleata</taxon>
        <taxon>Oligohymenophorea</taxon>
        <taxon>Hymenostomatida</taxon>
        <taxon>Tetrahymenina</taxon>
        <taxon>Tetrahymenidae</taxon>
        <taxon>Tetrahymena</taxon>
    </lineage>
</organism>
<dbReference type="Gene3D" id="3.40.850.10">
    <property type="entry name" value="Kinesin motor domain"/>
    <property type="match status" value="1"/>
</dbReference>
<accession>Q22Z28</accession>
<dbReference type="GO" id="GO:0003777">
    <property type="term" value="F:microtubule motor activity"/>
    <property type="evidence" value="ECO:0007669"/>
    <property type="project" value="InterPro"/>
</dbReference>
<dbReference type="PANTHER" id="PTHR47972">
    <property type="entry name" value="KINESIN-LIKE PROTEIN KLP-3"/>
    <property type="match status" value="1"/>
</dbReference>
<keyword evidence="4" id="KW-0493">Microtubule</keyword>
<dbReference type="InterPro" id="IPR027417">
    <property type="entry name" value="P-loop_NTPase"/>
</dbReference>
<dbReference type="Proteomes" id="UP000009168">
    <property type="component" value="Unassembled WGS sequence"/>
</dbReference>
<keyword evidence="1 3" id="KW-0547">Nucleotide-binding</keyword>
<dbReference type="InterPro" id="IPR001752">
    <property type="entry name" value="Kinesin_motor_dom"/>
</dbReference>